<dbReference type="InterPro" id="IPR040608">
    <property type="entry name" value="Snf8/Vps36"/>
</dbReference>
<gene>
    <name evidence="4" type="primary">Dana\GF18047</name>
    <name evidence="4" type="synonym">dana_GLEANR_19307</name>
    <name evidence="4" type="ORF">GF18047</name>
</gene>
<comment type="similarity">
    <text evidence="1 3">Belongs to the SNF8 family.</text>
</comment>
<evidence type="ECO:0000256" key="3">
    <source>
        <dbReference type="PIRNR" id="PIRNR017215"/>
    </source>
</evidence>
<dbReference type="SMR" id="B3LVI2"/>
<dbReference type="AlphaFoldDB" id="B3LVI2"/>
<dbReference type="PhylomeDB" id="B3LVI2"/>
<dbReference type="SUPFAM" id="SSF46785">
    <property type="entry name" value="Winged helix' DNA-binding domain"/>
    <property type="match status" value="2"/>
</dbReference>
<name>B3LVI2_DROAN</name>
<dbReference type="EMBL" id="CH902617">
    <property type="protein sequence ID" value="EDV42552.1"/>
    <property type="molecule type" value="Genomic_DNA"/>
</dbReference>
<dbReference type="GO" id="GO:0042981">
    <property type="term" value="P:regulation of apoptotic process"/>
    <property type="evidence" value="ECO:0007669"/>
    <property type="project" value="EnsemblMetazoa"/>
</dbReference>
<reference evidence="4 5" key="1">
    <citation type="journal article" date="2007" name="Nature">
        <title>Evolution of genes and genomes on the Drosophila phylogeny.</title>
        <authorList>
            <consortium name="Drosophila 12 Genomes Consortium"/>
            <person name="Clark A.G."/>
            <person name="Eisen M.B."/>
            <person name="Smith D.R."/>
            <person name="Bergman C.M."/>
            <person name="Oliver B."/>
            <person name="Markow T.A."/>
            <person name="Kaufman T.C."/>
            <person name="Kellis M."/>
            <person name="Gelbart W."/>
            <person name="Iyer V.N."/>
            <person name="Pollard D.A."/>
            <person name="Sackton T.B."/>
            <person name="Larracuente A.M."/>
            <person name="Singh N.D."/>
            <person name="Abad J.P."/>
            <person name="Abt D.N."/>
            <person name="Adryan B."/>
            <person name="Aguade M."/>
            <person name="Akashi H."/>
            <person name="Anderson W.W."/>
            <person name="Aquadro C.F."/>
            <person name="Ardell D.H."/>
            <person name="Arguello R."/>
            <person name="Artieri C.G."/>
            <person name="Barbash D.A."/>
            <person name="Barker D."/>
            <person name="Barsanti P."/>
            <person name="Batterham P."/>
            <person name="Batzoglou S."/>
            <person name="Begun D."/>
            <person name="Bhutkar A."/>
            <person name="Blanco E."/>
            <person name="Bosak S.A."/>
            <person name="Bradley R.K."/>
            <person name="Brand A.D."/>
            <person name="Brent M.R."/>
            <person name="Brooks A.N."/>
            <person name="Brown R.H."/>
            <person name="Butlin R.K."/>
            <person name="Caggese C."/>
            <person name="Calvi B.R."/>
            <person name="Bernardo de Carvalho A."/>
            <person name="Caspi A."/>
            <person name="Castrezana S."/>
            <person name="Celniker S.E."/>
            <person name="Chang J.L."/>
            <person name="Chapple C."/>
            <person name="Chatterji S."/>
            <person name="Chinwalla A."/>
            <person name="Civetta A."/>
            <person name="Clifton S.W."/>
            <person name="Comeron J.M."/>
            <person name="Costello J.C."/>
            <person name="Coyne J.A."/>
            <person name="Daub J."/>
            <person name="David R.G."/>
            <person name="Delcher A.L."/>
            <person name="Delehaunty K."/>
            <person name="Do C.B."/>
            <person name="Ebling H."/>
            <person name="Edwards K."/>
            <person name="Eickbush T."/>
            <person name="Evans J.D."/>
            <person name="Filipski A."/>
            <person name="Findeiss S."/>
            <person name="Freyhult E."/>
            <person name="Fulton L."/>
            <person name="Fulton R."/>
            <person name="Garcia A.C."/>
            <person name="Gardiner A."/>
            <person name="Garfield D.A."/>
            <person name="Garvin B.E."/>
            <person name="Gibson G."/>
            <person name="Gilbert D."/>
            <person name="Gnerre S."/>
            <person name="Godfrey J."/>
            <person name="Good R."/>
            <person name="Gotea V."/>
            <person name="Gravely B."/>
            <person name="Greenberg A.J."/>
            <person name="Griffiths-Jones S."/>
            <person name="Gross S."/>
            <person name="Guigo R."/>
            <person name="Gustafson E.A."/>
            <person name="Haerty W."/>
            <person name="Hahn M.W."/>
            <person name="Halligan D.L."/>
            <person name="Halpern A.L."/>
            <person name="Halter G.M."/>
            <person name="Han M.V."/>
            <person name="Heger A."/>
            <person name="Hillier L."/>
            <person name="Hinrichs A.S."/>
            <person name="Holmes I."/>
            <person name="Hoskins R.A."/>
            <person name="Hubisz M.J."/>
            <person name="Hultmark D."/>
            <person name="Huntley M.A."/>
            <person name="Jaffe D.B."/>
            <person name="Jagadeeshan S."/>
            <person name="Jeck W.R."/>
            <person name="Johnson J."/>
            <person name="Jones C.D."/>
            <person name="Jordan W.C."/>
            <person name="Karpen G.H."/>
            <person name="Kataoka E."/>
            <person name="Keightley P.D."/>
            <person name="Kheradpour P."/>
            <person name="Kirkness E.F."/>
            <person name="Koerich L.B."/>
            <person name="Kristiansen K."/>
            <person name="Kudrna D."/>
            <person name="Kulathinal R.J."/>
            <person name="Kumar S."/>
            <person name="Kwok R."/>
            <person name="Lander E."/>
            <person name="Langley C.H."/>
            <person name="Lapoint R."/>
            <person name="Lazzaro B.P."/>
            <person name="Lee S.J."/>
            <person name="Levesque L."/>
            <person name="Li R."/>
            <person name="Lin C.F."/>
            <person name="Lin M.F."/>
            <person name="Lindblad-Toh K."/>
            <person name="Llopart A."/>
            <person name="Long M."/>
            <person name="Low L."/>
            <person name="Lozovsky E."/>
            <person name="Lu J."/>
            <person name="Luo M."/>
            <person name="Machado C.A."/>
            <person name="Makalowski W."/>
            <person name="Marzo M."/>
            <person name="Matsuda M."/>
            <person name="Matzkin L."/>
            <person name="McAllister B."/>
            <person name="McBride C.S."/>
            <person name="McKernan B."/>
            <person name="McKernan K."/>
            <person name="Mendez-Lago M."/>
            <person name="Minx P."/>
            <person name="Mollenhauer M.U."/>
            <person name="Montooth K."/>
            <person name="Mount S.M."/>
            <person name="Mu X."/>
            <person name="Myers E."/>
            <person name="Negre B."/>
            <person name="Newfeld S."/>
            <person name="Nielsen R."/>
            <person name="Noor M.A."/>
            <person name="O'Grady P."/>
            <person name="Pachter L."/>
            <person name="Papaceit M."/>
            <person name="Parisi M.J."/>
            <person name="Parisi M."/>
            <person name="Parts L."/>
            <person name="Pedersen J.S."/>
            <person name="Pesole G."/>
            <person name="Phillippy A.M."/>
            <person name="Ponting C.P."/>
            <person name="Pop M."/>
            <person name="Porcelli D."/>
            <person name="Powell J.R."/>
            <person name="Prohaska S."/>
            <person name="Pruitt K."/>
            <person name="Puig M."/>
            <person name="Quesneville H."/>
            <person name="Ram K.R."/>
            <person name="Rand D."/>
            <person name="Rasmussen M.D."/>
            <person name="Reed L.K."/>
            <person name="Reenan R."/>
            <person name="Reily A."/>
            <person name="Remington K.A."/>
            <person name="Rieger T.T."/>
            <person name="Ritchie M.G."/>
            <person name="Robin C."/>
            <person name="Rogers Y.H."/>
            <person name="Rohde C."/>
            <person name="Rozas J."/>
            <person name="Rubenfield M.J."/>
            <person name="Ruiz A."/>
            <person name="Russo S."/>
            <person name="Salzberg S.L."/>
            <person name="Sanchez-Gracia A."/>
            <person name="Saranga D.J."/>
            <person name="Sato H."/>
            <person name="Schaeffer S.W."/>
            <person name="Schatz M.C."/>
            <person name="Schlenke T."/>
            <person name="Schwartz R."/>
            <person name="Segarra C."/>
            <person name="Singh R.S."/>
            <person name="Sirot L."/>
            <person name="Sirota M."/>
            <person name="Sisneros N.B."/>
            <person name="Smith C.D."/>
            <person name="Smith T.F."/>
            <person name="Spieth J."/>
            <person name="Stage D.E."/>
            <person name="Stark A."/>
            <person name="Stephan W."/>
            <person name="Strausberg R.L."/>
            <person name="Strempel S."/>
            <person name="Sturgill D."/>
            <person name="Sutton G."/>
            <person name="Sutton G.G."/>
            <person name="Tao W."/>
            <person name="Teichmann S."/>
            <person name="Tobari Y.N."/>
            <person name="Tomimura Y."/>
            <person name="Tsolas J.M."/>
            <person name="Valente V.L."/>
            <person name="Venter E."/>
            <person name="Venter J.C."/>
            <person name="Vicario S."/>
            <person name="Vieira F.G."/>
            <person name="Vilella A.J."/>
            <person name="Villasante A."/>
            <person name="Walenz B."/>
            <person name="Wang J."/>
            <person name="Wasserman M."/>
            <person name="Watts T."/>
            <person name="Wilson D."/>
            <person name="Wilson R.K."/>
            <person name="Wing R.A."/>
            <person name="Wolfner M.F."/>
            <person name="Wong A."/>
            <person name="Wong G.K."/>
            <person name="Wu C.I."/>
            <person name="Wu G."/>
            <person name="Yamamoto D."/>
            <person name="Yang H.P."/>
            <person name="Yang S.P."/>
            <person name="Yorke J.A."/>
            <person name="Yoshida K."/>
            <person name="Zdobnov E."/>
            <person name="Zhang P."/>
            <person name="Zhang Y."/>
            <person name="Zimin A.V."/>
            <person name="Baldwin J."/>
            <person name="Abdouelleil A."/>
            <person name="Abdulkadir J."/>
            <person name="Abebe A."/>
            <person name="Abera B."/>
            <person name="Abreu J."/>
            <person name="Acer S.C."/>
            <person name="Aftuck L."/>
            <person name="Alexander A."/>
            <person name="An P."/>
            <person name="Anderson E."/>
            <person name="Anderson S."/>
            <person name="Arachi H."/>
            <person name="Azer M."/>
            <person name="Bachantsang P."/>
            <person name="Barry A."/>
            <person name="Bayul T."/>
            <person name="Berlin A."/>
            <person name="Bessette D."/>
            <person name="Bloom T."/>
            <person name="Blye J."/>
            <person name="Boguslavskiy L."/>
            <person name="Bonnet C."/>
            <person name="Boukhgalter B."/>
            <person name="Bourzgui I."/>
            <person name="Brown A."/>
            <person name="Cahill P."/>
            <person name="Channer S."/>
            <person name="Cheshatsang Y."/>
            <person name="Chuda L."/>
            <person name="Citroen M."/>
            <person name="Collymore A."/>
            <person name="Cooke P."/>
            <person name="Costello M."/>
            <person name="D'Aco K."/>
            <person name="Daza R."/>
            <person name="De Haan G."/>
            <person name="DeGray S."/>
            <person name="DeMaso C."/>
            <person name="Dhargay N."/>
            <person name="Dooley K."/>
            <person name="Dooley E."/>
            <person name="Doricent M."/>
            <person name="Dorje P."/>
            <person name="Dorjee K."/>
            <person name="Dupes A."/>
            <person name="Elong R."/>
            <person name="Falk J."/>
            <person name="Farina A."/>
            <person name="Faro S."/>
            <person name="Ferguson D."/>
            <person name="Fisher S."/>
            <person name="Foley C.D."/>
            <person name="Franke A."/>
            <person name="Friedrich D."/>
            <person name="Gadbois L."/>
            <person name="Gearin G."/>
            <person name="Gearin C.R."/>
            <person name="Giannoukos G."/>
            <person name="Goode T."/>
            <person name="Graham J."/>
            <person name="Grandbois E."/>
            <person name="Grewal S."/>
            <person name="Gyaltsen K."/>
            <person name="Hafez N."/>
            <person name="Hagos B."/>
            <person name="Hall J."/>
            <person name="Henson C."/>
            <person name="Hollinger A."/>
            <person name="Honan T."/>
            <person name="Huard M.D."/>
            <person name="Hughes L."/>
            <person name="Hurhula B."/>
            <person name="Husby M.E."/>
            <person name="Kamat A."/>
            <person name="Kanga B."/>
            <person name="Kashin S."/>
            <person name="Khazanovich D."/>
            <person name="Kisner P."/>
            <person name="Lance K."/>
            <person name="Lara M."/>
            <person name="Lee W."/>
            <person name="Lennon N."/>
            <person name="Letendre F."/>
            <person name="LeVine R."/>
            <person name="Lipovsky A."/>
            <person name="Liu X."/>
            <person name="Liu J."/>
            <person name="Liu S."/>
            <person name="Lokyitsang T."/>
            <person name="Lokyitsang Y."/>
            <person name="Lubonja R."/>
            <person name="Lui A."/>
            <person name="MacDonald P."/>
            <person name="Magnisalis V."/>
            <person name="Maru K."/>
            <person name="Matthews C."/>
            <person name="McCusker W."/>
            <person name="McDonough S."/>
            <person name="Mehta T."/>
            <person name="Meldrim J."/>
            <person name="Meneus L."/>
            <person name="Mihai O."/>
            <person name="Mihalev A."/>
            <person name="Mihova T."/>
            <person name="Mittelman R."/>
            <person name="Mlenga V."/>
            <person name="Montmayeur A."/>
            <person name="Mulrain L."/>
            <person name="Navidi A."/>
            <person name="Naylor J."/>
            <person name="Negash T."/>
            <person name="Nguyen T."/>
            <person name="Nguyen N."/>
            <person name="Nicol R."/>
            <person name="Norbu C."/>
            <person name="Norbu N."/>
            <person name="Novod N."/>
            <person name="O'Neill B."/>
            <person name="Osman S."/>
            <person name="Markiewicz E."/>
            <person name="Oyono O.L."/>
            <person name="Patti C."/>
            <person name="Phunkhang P."/>
            <person name="Pierre F."/>
            <person name="Priest M."/>
            <person name="Raghuraman S."/>
            <person name="Rege F."/>
            <person name="Reyes R."/>
            <person name="Rise C."/>
            <person name="Rogov P."/>
            <person name="Ross K."/>
            <person name="Ryan E."/>
            <person name="Settipalli S."/>
            <person name="Shea T."/>
            <person name="Sherpa N."/>
            <person name="Shi L."/>
            <person name="Shih D."/>
            <person name="Sparrow T."/>
            <person name="Spaulding J."/>
            <person name="Stalker J."/>
            <person name="Stange-Thomann N."/>
            <person name="Stavropoulos S."/>
            <person name="Stone C."/>
            <person name="Strader C."/>
            <person name="Tesfaye S."/>
            <person name="Thomson T."/>
            <person name="Thoulutsang Y."/>
            <person name="Thoulutsang D."/>
            <person name="Topham K."/>
            <person name="Topping I."/>
            <person name="Tsamla T."/>
            <person name="Vassiliev H."/>
            <person name="Vo A."/>
            <person name="Wangchuk T."/>
            <person name="Wangdi T."/>
            <person name="Weiand M."/>
            <person name="Wilkinson J."/>
            <person name="Wilson A."/>
            <person name="Yadav S."/>
            <person name="Young G."/>
            <person name="Yu Q."/>
            <person name="Zembek L."/>
            <person name="Zhong D."/>
            <person name="Zimmer A."/>
            <person name="Zwirko Z."/>
            <person name="Jaffe D.B."/>
            <person name="Alvarez P."/>
            <person name="Brockman W."/>
            <person name="Butler J."/>
            <person name="Chin C."/>
            <person name="Gnerre S."/>
            <person name="Grabherr M."/>
            <person name="Kleber M."/>
            <person name="Mauceli E."/>
            <person name="MacCallum I."/>
        </authorList>
    </citation>
    <scope>NUCLEOTIDE SEQUENCE [LARGE SCALE GENOMIC DNA]</scope>
    <source>
        <strain evidence="5">Tucson 14024-0371.13</strain>
    </source>
</reference>
<dbReference type="FunFam" id="1.10.10.10:FF:000632">
    <property type="entry name" value="Vacuolar-sorting protein SNF8"/>
    <property type="match status" value="1"/>
</dbReference>
<dbReference type="Pfam" id="PF04157">
    <property type="entry name" value="EAP30"/>
    <property type="match status" value="1"/>
</dbReference>
<dbReference type="STRING" id="7217.B3LVI2"/>
<evidence type="ECO:0000313" key="5">
    <source>
        <dbReference type="Proteomes" id="UP000007801"/>
    </source>
</evidence>
<dbReference type="InParanoid" id="B3LVI2"/>
<protein>
    <recommendedName>
        <fullName evidence="2 3">Vacuolar-sorting protein SNF8</fullName>
    </recommendedName>
</protein>
<dbReference type="Proteomes" id="UP000007801">
    <property type="component" value="Unassembled WGS sequence"/>
</dbReference>
<dbReference type="InterPro" id="IPR036390">
    <property type="entry name" value="WH_DNA-bd_sf"/>
</dbReference>
<dbReference type="FunFam" id="1.10.10.10:FF:000085">
    <property type="entry name" value="Vacuolar-sorting protein SNF8"/>
    <property type="match status" value="1"/>
</dbReference>
<dbReference type="GO" id="GO:0045450">
    <property type="term" value="P:bicoid mRNA localization"/>
    <property type="evidence" value="ECO:0007669"/>
    <property type="project" value="EnsemblMetazoa"/>
</dbReference>
<dbReference type="InterPro" id="IPR016689">
    <property type="entry name" value="ESCRT-2_cplx_Snf8"/>
</dbReference>
<dbReference type="OMA" id="QIVEVCM"/>
<dbReference type="HOGENOM" id="CLU_070147_2_0_1"/>
<dbReference type="KEGG" id="dan:6500826"/>
<keyword evidence="3" id="KW-0653">Protein transport</keyword>
<dbReference type="GO" id="GO:0043328">
    <property type="term" value="P:protein transport to vacuole involved in ubiquitin-dependent protein catabolic process via the multivesicular body sorting pathway"/>
    <property type="evidence" value="ECO:0007669"/>
    <property type="project" value="TreeGrafter"/>
</dbReference>
<dbReference type="GeneID" id="6500826"/>
<dbReference type="PIRSF" id="PIRSF017215">
    <property type="entry name" value="ESCRT2_Vps22"/>
    <property type="match status" value="1"/>
</dbReference>
<proteinExistence type="inferred from homology"/>
<accession>B3LVI2</accession>
<dbReference type="FunCoup" id="B3LVI2">
    <property type="interactions" value="969"/>
</dbReference>
<dbReference type="PANTHER" id="PTHR12806">
    <property type="entry name" value="EAP30 SUBUNIT OF ELL COMPLEX"/>
    <property type="match status" value="1"/>
</dbReference>
<dbReference type="PANTHER" id="PTHR12806:SF0">
    <property type="entry name" value="VACUOLAR-SORTING PROTEIN SNF8"/>
    <property type="match status" value="1"/>
</dbReference>
<dbReference type="GO" id="GO:0000814">
    <property type="term" value="C:ESCRT II complex"/>
    <property type="evidence" value="ECO:0007669"/>
    <property type="project" value="UniProtKB-UniRule"/>
</dbReference>
<organism evidence="4 5">
    <name type="scientific">Drosophila ananassae</name>
    <name type="common">Fruit fly</name>
    <dbReference type="NCBI Taxonomy" id="7217"/>
    <lineage>
        <taxon>Eukaryota</taxon>
        <taxon>Metazoa</taxon>
        <taxon>Ecdysozoa</taxon>
        <taxon>Arthropoda</taxon>
        <taxon>Hexapoda</taxon>
        <taxon>Insecta</taxon>
        <taxon>Pterygota</taxon>
        <taxon>Neoptera</taxon>
        <taxon>Endopterygota</taxon>
        <taxon>Diptera</taxon>
        <taxon>Brachycera</taxon>
        <taxon>Muscomorpha</taxon>
        <taxon>Ephydroidea</taxon>
        <taxon>Drosophilidae</taxon>
        <taxon>Drosophila</taxon>
        <taxon>Sophophora</taxon>
    </lineage>
</organism>
<keyword evidence="3" id="KW-0813">Transport</keyword>
<dbReference type="GO" id="GO:0036258">
    <property type="term" value="P:multivesicular body assembly"/>
    <property type="evidence" value="ECO:0007669"/>
    <property type="project" value="EnsemblMetazoa"/>
</dbReference>
<comment type="subunit">
    <text evidence="3">Component of the endosomal sorting complex required for transport II (ESCRT-II).</text>
</comment>
<dbReference type="CTD" id="42572"/>
<dbReference type="OrthoDB" id="283883at2759"/>
<dbReference type="Gene3D" id="6.10.140.180">
    <property type="match status" value="1"/>
</dbReference>
<sequence length="255" mass="28685">MRRRVGLGAIQQQKLAAEKYKDKGTDLQESQLEQMTKQMEVFRVKLEEFAMKHKDDIRKNAQFRKQFQDMCAAIGVDPLATAKGFWSVLGMGDFYYELGVQVVEVCLALNHKTGGLMELDELRRRLIAARGQSALHQEITKEDILIAAKKLTIFGNGFVVHKLGKGKYVVQSIPGELSMEETNILNTASNTEQGCVTQSQLIKDLGWTEYRAQQSLDKVLGEGLCWIDNQSENEPSYWFPSLFPGRNSTAATSTT</sequence>
<comment type="function">
    <text evidence="3">Component of the endosomal sorting complex required for transport II (ESCRT-II), which is required for multivesicular body (MVB) formation and sorting of endosomal cargo proteins into MVBs.</text>
</comment>
<dbReference type="eggNOG" id="KOG3341">
    <property type="taxonomic scope" value="Eukaryota"/>
</dbReference>
<dbReference type="Gene3D" id="1.10.10.10">
    <property type="entry name" value="Winged helix-like DNA-binding domain superfamily/Winged helix DNA-binding domain"/>
    <property type="match status" value="2"/>
</dbReference>
<evidence type="ECO:0000256" key="1">
    <source>
        <dbReference type="ARBA" id="ARBA00009834"/>
    </source>
</evidence>
<evidence type="ECO:0000256" key="2">
    <source>
        <dbReference type="ARBA" id="ARBA00017052"/>
    </source>
</evidence>
<keyword evidence="5" id="KW-1185">Reference proteome</keyword>
<evidence type="ECO:0000313" key="4">
    <source>
        <dbReference type="EMBL" id="EDV42552.1"/>
    </source>
</evidence>
<dbReference type="InterPro" id="IPR036388">
    <property type="entry name" value="WH-like_DNA-bd_sf"/>
</dbReference>